<keyword evidence="1" id="KW-1133">Transmembrane helix</keyword>
<evidence type="ECO:0000313" key="4">
    <source>
        <dbReference type="Proteomes" id="UP000095038"/>
    </source>
</evidence>
<dbReference type="GeneID" id="30965487"/>
<dbReference type="RefSeq" id="XP_020046657.1">
    <property type="nucleotide sequence ID" value="XM_020191851.1"/>
</dbReference>
<evidence type="ECO:0000256" key="2">
    <source>
        <dbReference type="SAM" id="SignalP"/>
    </source>
</evidence>
<evidence type="ECO:0008006" key="5">
    <source>
        <dbReference type="Google" id="ProtNLM"/>
    </source>
</evidence>
<evidence type="ECO:0000256" key="1">
    <source>
        <dbReference type="SAM" id="Phobius"/>
    </source>
</evidence>
<keyword evidence="4" id="KW-1185">Reference proteome</keyword>
<keyword evidence="2" id="KW-0732">Signal</keyword>
<name>A0A1D2VFQ4_9ASCO</name>
<protein>
    <recommendedName>
        <fullName evidence="5">DUF3533 domain-containing protein</fullName>
    </recommendedName>
</protein>
<accession>A0A1D2VFQ4</accession>
<feature type="signal peptide" evidence="2">
    <location>
        <begin position="1"/>
        <end position="16"/>
    </location>
</feature>
<dbReference type="InParanoid" id="A0A1D2VFQ4"/>
<dbReference type="EMBL" id="KV454482">
    <property type="protein sequence ID" value="ODV60350.1"/>
    <property type="molecule type" value="Genomic_DNA"/>
</dbReference>
<dbReference type="GO" id="GO:0031505">
    <property type="term" value="P:fungal-type cell wall organization"/>
    <property type="evidence" value="ECO:0007669"/>
    <property type="project" value="InterPro"/>
</dbReference>
<proteinExistence type="predicted"/>
<keyword evidence="1" id="KW-0812">Transmembrane</keyword>
<reference evidence="4" key="1">
    <citation type="submission" date="2016-05" db="EMBL/GenBank/DDBJ databases">
        <title>Comparative genomics of biotechnologically important yeasts.</title>
        <authorList>
            <consortium name="DOE Joint Genome Institute"/>
            <person name="Riley R."/>
            <person name="Haridas S."/>
            <person name="Wolfe K.H."/>
            <person name="Lopes M.R."/>
            <person name="Hittinger C.T."/>
            <person name="Goker M."/>
            <person name="Salamov A."/>
            <person name="Wisecaver J."/>
            <person name="Long T.M."/>
            <person name="Aerts A.L."/>
            <person name="Barry K."/>
            <person name="Choi C."/>
            <person name="Clum A."/>
            <person name="Coughlan A.Y."/>
            <person name="Deshpande S."/>
            <person name="Douglass A.P."/>
            <person name="Hanson S.J."/>
            <person name="Klenk H.-P."/>
            <person name="Labutti K."/>
            <person name="Lapidus A."/>
            <person name="Lindquist E."/>
            <person name="Lipzen A."/>
            <person name="Meier-Kolthoff J.P."/>
            <person name="Ohm R.A."/>
            <person name="Otillar R.P."/>
            <person name="Pangilinan J."/>
            <person name="Peng Y."/>
            <person name="Rokas A."/>
            <person name="Rosa C.A."/>
            <person name="Scheuner C."/>
            <person name="Sibirny A.A."/>
            <person name="Slot J.C."/>
            <person name="Stielow J.B."/>
            <person name="Sun H."/>
            <person name="Kurtzman C.P."/>
            <person name="Blackwell M."/>
            <person name="Grigoriev I.V."/>
            <person name="Jeffries T.W."/>
        </authorList>
    </citation>
    <scope>NUCLEOTIDE SEQUENCE [LARGE SCALE GENOMIC DNA]</scope>
    <source>
        <strain evidence="4">DSM 1968</strain>
    </source>
</reference>
<dbReference type="AlphaFoldDB" id="A0A1D2VFQ4"/>
<gene>
    <name evidence="3" type="ORF">ASCRUDRAFT_70873</name>
</gene>
<organism evidence="3 4">
    <name type="scientific">Ascoidea rubescens DSM 1968</name>
    <dbReference type="NCBI Taxonomy" id="1344418"/>
    <lineage>
        <taxon>Eukaryota</taxon>
        <taxon>Fungi</taxon>
        <taxon>Dikarya</taxon>
        <taxon>Ascomycota</taxon>
        <taxon>Saccharomycotina</taxon>
        <taxon>Saccharomycetes</taxon>
        <taxon>Ascoideaceae</taxon>
        <taxon>Ascoidea</taxon>
    </lineage>
</organism>
<sequence>MKFFLPIIYLWAWVNALNLEFAKPSPTTTLPTLVWVTGTDESGITRTTQSIFTQQFRELKTKVMIMPKAGNLHLVSSNYKTDDDGSSTMNFQNKYSQLKDEESKGLKRNGTSWNLVFILLIFTTAFMVINVL</sequence>
<feature type="chain" id="PRO_5008910434" description="DUF3533 domain-containing protein" evidence="2">
    <location>
        <begin position="17"/>
        <end position="132"/>
    </location>
</feature>
<keyword evidence="1" id="KW-0472">Membrane</keyword>
<dbReference type="Proteomes" id="UP000095038">
    <property type="component" value="Unassembled WGS sequence"/>
</dbReference>
<feature type="transmembrane region" description="Helical" evidence="1">
    <location>
        <begin position="112"/>
        <end position="131"/>
    </location>
</feature>
<dbReference type="Pfam" id="PF17056">
    <property type="entry name" value="KRE1"/>
    <property type="match status" value="1"/>
</dbReference>
<dbReference type="InterPro" id="IPR031452">
    <property type="entry name" value="Kre1"/>
</dbReference>
<evidence type="ECO:0000313" key="3">
    <source>
        <dbReference type="EMBL" id="ODV60350.1"/>
    </source>
</evidence>